<feature type="domain" description="PilZ" evidence="1">
    <location>
        <begin position="37"/>
        <end position="113"/>
    </location>
</feature>
<gene>
    <name evidence="2" type="ORF">NDK47_23290</name>
</gene>
<dbReference type="EMBL" id="CP098755">
    <property type="protein sequence ID" value="USG65015.1"/>
    <property type="molecule type" value="Genomic_DNA"/>
</dbReference>
<dbReference type="SUPFAM" id="SSF141371">
    <property type="entry name" value="PilZ domain-like"/>
    <property type="match status" value="1"/>
</dbReference>
<dbReference type="InterPro" id="IPR009875">
    <property type="entry name" value="PilZ_domain"/>
</dbReference>
<accession>A0ABY4WCW1</accession>
<dbReference type="Gene3D" id="2.40.10.220">
    <property type="entry name" value="predicted glycosyltransferase like domains"/>
    <property type="match status" value="1"/>
</dbReference>
<reference evidence="2" key="1">
    <citation type="submission" date="2022-06" db="EMBL/GenBank/DDBJ databases">
        <title>Genome sequencing of Brevibacillus sp. BB3-R1.</title>
        <authorList>
            <person name="Heo J."/>
            <person name="Lee D."/>
            <person name="Won M."/>
            <person name="Han B.-H."/>
            <person name="Hong S.-B."/>
            <person name="Kwon S.-W."/>
        </authorList>
    </citation>
    <scope>NUCLEOTIDE SEQUENCE</scope>
    <source>
        <strain evidence="2">BB3-R1</strain>
    </source>
</reference>
<proteinExistence type="predicted"/>
<dbReference type="Pfam" id="PF07238">
    <property type="entry name" value="PilZ"/>
    <property type="match status" value="1"/>
</dbReference>
<name>A0ABY4WCW1_9BACL</name>
<dbReference type="RefSeq" id="WP_251872122.1">
    <property type="nucleotide sequence ID" value="NZ_CP098755.1"/>
</dbReference>
<keyword evidence="3" id="KW-1185">Reference proteome</keyword>
<evidence type="ECO:0000313" key="2">
    <source>
        <dbReference type="EMBL" id="USG65015.1"/>
    </source>
</evidence>
<sequence length="134" mass="15449">METDFIHFKRQEGFRFTFPAPLAATFAILKIQGREVETKKGEIHLLDISLKGAKAVSPLKVPEHTQVLIEFTLERTAFSIVGEFIWLKQSQEGFVYGVRFLPESYSENELLDELKYISRKQHESREEQSDASKA</sequence>
<evidence type="ECO:0000259" key="1">
    <source>
        <dbReference type="Pfam" id="PF07238"/>
    </source>
</evidence>
<organism evidence="2 3">
    <name type="scientific">Brevibacillus ruminantium</name>
    <dbReference type="NCBI Taxonomy" id="2950604"/>
    <lineage>
        <taxon>Bacteria</taxon>
        <taxon>Bacillati</taxon>
        <taxon>Bacillota</taxon>
        <taxon>Bacilli</taxon>
        <taxon>Bacillales</taxon>
        <taxon>Paenibacillaceae</taxon>
        <taxon>Brevibacillus</taxon>
    </lineage>
</organism>
<protein>
    <submittedName>
        <fullName evidence="2">PilZ domain-containing protein</fullName>
    </submittedName>
</protein>
<evidence type="ECO:0000313" key="3">
    <source>
        <dbReference type="Proteomes" id="UP001056500"/>
    </source>
</evidence>
<dbReference type="Proteomes" id="UP001056500">
    <property type="component" value="Chromosome"/>
</dbReference>